<name>A0A0B7BIA9_9EUPU</name>
<evidence type="ECO:0000313" key="1">
    <source>
        <dbReference type="EMBL" id="CEK91895.1"/>
    </source>
</evidence>
<accession>A0A0B7BIA9</accession>
<gene>
    <name evidence="1" type="primary">ORF185417</name>
</gene>
<protein>
    <submittedName>
        <fullName evidence="1">Uncharacterized protein</fullName>
    </submittedName>
</protein>
<organism evidence="1">
    <name type="scientific">Arion vulgaris</name>
    <dbReference type="NCBI Taxonomy" id="1028688"/>
    <lineage>
        <taxon>Eukaryota</taxon>
        <taxon>Metazoa</taxon>
        <taxon>Spiralia</taxon>
        <taxon>Lophotrochozoa</taxon>
        <taxon>Mollusca</taxon>
        <taxon>Gastropoda</taxon>
        <taxon>Heterobranchia</taxon>
        <taxon>Euthyneura</taxon>
        <taxon>Panpulmonata</taxon>
        <taxon>Eupulmonata</taxon>
        <taxon>Stylommatophora</taxon>
        <taxon>Helicina</taxon>
        <taxon>Arionoidea</taxon>
        <taxon>Arionidae</taxon>
        <taxon>Arion</taxon>
    </lineage>
</organism>
<sequence length="53" mass="5856">GRSTKDNLATNCEKFNKNHTIDMGCPTKGGCRQSWLKFVAALQDTSSCYDIIS</sequence>
<reference evidence="1" key="1">
    <citation type="submission" date="2014-12" db="EMBL/GenBank/DDBJ databases">
        <title>Insight into the proteome of Arion vulgaris.</title>
        <authorList>
            <person name="Aradska J."/>
            <person name="Bulat T."/>
            <person name="Smidak R."/>
            <person name="Sarate P."/>
            <person name="Gangsoo J."/>
            <person name="Sialana F."/>
            <person name="Bilban M."/>
            <person name="Lubec G."/>
        </authorList>
    </citation>
    <scope>NUCLEOTIDE SEQUENCE</scope>
    <source>
        <tissue evidence="1">Skin</tissue>
    </source>
</reference>
<dbReference type="EMBL" id="HACG01045030">
    <property type="protein sequence ID" value="CEK91895.1"/>
    <property type="molecule type" value="Transcribed_RNA"/>
</dbReference>
<proteinExistence type="predicted"/>
<dbReference type="AlphaFoldDB" id="A0A0B7BIA9"/>
<feature type="non-terminal residue" evidence="1">
    <location>
        <position position="1"/>
    </location>
</feature>